<proteinExistence type="predicted"/>
<dbReference type="Proteomes" id="UP001055879">
    <property type="component" value="Linkage Group LG02"/>
</dbReference>
<protein>
    <submittedName>
        <fullName evidence="1">Uncharacterized protein</fullName>
    </submittedName>
</protein>
<name>A0ACB9EHJ7_ARCLA</name>
<reference evidence="2" key="1">
    <citation type="journal article" date="2022" name="Mol. Ecol. Resour.">
        <title>The genomes of chicory, endive, great burdock and yacon provide insights into Asteraceae palaeo-polyploidization history and plant inulin production.</title>
        <authorList>
            <person name="Fan W."/>
            <person name="Wang S."/>
            <person name="Wang H."/>
            <person name="Wang A."/>
            <person name="Jiang F."/>
            <person name="Liu H."/>
            <person name="Zhao H."/>
            <person name="Xu D."/>
            <person name="Zhang Y."/>
        </authorList>
    </citation>
    <scope>NUCLEOTIDE SEQUENCE [LARGE SCALE GENOMIC DNA]</scope>
    <source>
        <strain evidence="2">cv. Niubang</strain>
    </source>
</reference>
<keyword evidence="2" id="KW-1185">Reference proteome</keyword>
<organism evidence="1 2">
    <name type="scientific">Arctium lappa</name>
    <name type="common">Greater burdock</name>
    <name type="synonym">Lappa major</name>
    <dbReference type="NCBI Taxonomy" id="4217"/>
    <lineage>
        <taxon>Eukaryota</taxon>
        <taxon>Viridiplantae</taxon>
        <taxon>Streptophyta</taxon>
        <taxon>Embryophyta</taxon>
        <taxon>Tracheophyta</taxon>
        <taxon>Spermatophyta</taxon>
        <taxon>Magnoliopsida</taxon>
        <taxon>eudicotyledons</taxon>
        <taxon>Gunneridae</taxon>
        <taxon>Pentapetalae</taxon>
        <taxon>asterids</taxon>
        <taxon>campanulids</taxon>
        <taxon>Asterales</taxon>
        <taxon>Asteraceae</taxon>
        <taxon>Carduoideae</taxon>
        <taxon>Cardueae</taxon>
        <taxon>Arctiinae</taxon>
        <taxon>Arctium</taxon>
    </lineage>
</organism>
<comment type="caution">
    <text evidence="1">The sequence shown here is derived from an EMBL/GenBank/DDBJ whole genome shotgun (WGS) entry which is preliminary data.</text>
</comment>
<evidence type="ECO:0000313" key="2">
    <source>
        <dbReference type="Proteomes" id="UP001055879"/>
    </source>
</evidence>
<sequence>MTTMAPLNFAGLTGNSRWSLAGMTALVSGGTRGIGYAVVEELAALGAVVHTCSRNEVELNQRLQEWSAKGFNVTGSVCDISSCPQREQLMEKVLSLFSGKLNILINNVGTYFTKPTIEYTAEDFSMHMTTNLESCFHMSQLAYPLLKASGVGSIVFISSVAGLVHIISGSIYSATKGAINQLTKNLACEWAKDNIRTNSVAPWATKTPLIQDLLANKEIMDRLESRTPLKRPGEANEVSSLVAFLCLPAASYITGQTIAVDGGFTVNGF</sequence>
<gene>
    <name evidence="1" type="ORF">L6452_05476</name>
</gene>
<evidence type="ECO:0000313" key="1">
    <source>
        <dbReference type="EMBL" id="KAI3757932.1"/>
    </source>
</evidence>
<reference evidence="1 2" key="2">
    <citation type="journal article" date="2022" name="Mol. Ecol. Resour.">
        <title>The genomes of chicory, endive, great burdock and yacon provide insights into Asteraceae paleo-polyploidization history and plant inulin production.</title>
        <authorList>
            <person name="Fan W."/>
            <person name="Wang S."/>
            <person name="Wang H."/>
            <person name="Wang A."/>
            <person name="Jiang F."/>
            <person name="Liu H."/>
            <person name="Zhao H."/>
            <person name="Xu D."/>
            <person name="Zhang Y."/>
        </authorList>
    </citation>
    <scope>NUCLEOTIDE SEQUENCE [LARGE SCALE GENOMIC DNA]</scope>
    <source>
        <strain evidence="2">cv. Niubang</strain>
    </source>
</reference>
<dbReference type="EMBL" id="CM042048">
    <property type="protein sequence ID" value="KAI3757932.1"/>
    <property type="molecule type" value="Genomic_DNA"/>
</dbReference>
<accession>A0ACB9EHJ7</accession>